<keyword evidence="7" id="KW-0030">Aminoacyl-tRNA synthetase</keyword>
<feature type="domain" description="Aminoacyl-transfer RNA synthetases class-II family profile" evidence="8">
    <location>
        <begin position="178"/>
        <end position="502"/>
    </location>
</feature>
<evidence type="ECO:0000313" key="9">
    <source>
        <dbReference type="EMBL" id="RDL33910.1"/>
    </source>
</evidence>
<dbReference type="GO" id="GO:0005739">
    <property type="term" value="C:mitochondrion"/>
    <property type="evidence" value="ECO:0007669"/>
    <property type="project" value="TreeGrafter"/>
</dbReference>
<name>A0A370TG87_9HELO</name>
<dbReference type="GO" id="GO:0005524">
    <property type="term" value="F:ATP binding"/>
    <property type="evidence" value="ECO:0007669"/>
    <property type="project" value="UniProtKB-KW"/>
</dbReference>
<dbReference type="NCBIfam" id="TIGR00457">
    <property type="entry name" value="asnS"/>
    <property type="match status" value="1"/>
</dbReference>
<dbReference type="EMBL" id="NPIC01000008">
    <property type="protein sequence ID" value="RDL33910.1"/>
    <property type="molecule type" value="Genomic_DNA"/>
</dbReference>
<evidence type="ECO:0000256" key="4">
    <source>
        <dbReference type="ARBA" id="ARBA00022741"/>
    </source>
</evidence>
<dbReference type="Proteomes" id="UP000254866">
    <property type="component" value="Unassembled WGS sequence"/>
</dbReference>
<dbReference type="InterPro" id="IPR006195">
    <property type="entry name" value="aa-tRNA-synth_II"/>
</dbReference>
<dbReference type="InterPro" id="IPR012340">
    <property type="entry name" value="NA-bd_OB-fold"/>
</dbReference>
<accession>A0A370TG87</accession>
<proteinExistence type="inferred from homology"/>
<dbReference type="SUPFAM" id="SSF50249">
    <property type="entry name" value="Nucleic acid-binding proteins"/>
    <property type="match status" value="1"/>
</dbReference>
<dbReference type="SUPFAM" id="SSF55681">
    <property type="entry name" value="Class II aaRS and biotin synthetases"/>
    <property type="match status" value="1"/>
</dbReference>
<dbReference type="InterPro" id="IPR004522">
    <property type="entry name" value="Asn-tRNA-ligase"/>
</dbReference>
<dbReference type="AlphaFoldDB" id="A0A370TG87"/>
<evidence type="ECO:0000256" key="7">
    <source>
        <dbReference type="ARBA" id="ARBA00023146"/>
    </source>
</evidence>
<dbReference type="InterPro" id="IPR002312">
    <property type="entry name" value="Asp/Asn-tRNA-synth_IIb"/>
</dbReference>
<gene>
    <name evidence="9" type="ORF">BP5553_08278</name>
</gene>
<dbReference type="CDD" id="cd04318">
    <property type="entry name" value="EcAsnRS_like_N"/>
    <property type="match status" value="1"/>
</dbReference>
<keyword evidence="5" id="KW-0067">ATP-binding</keyword>
<evidence type="ECO:0000313" key="10">
    <source>
        <dbReference type="Proteomes" id="UP000254866"/>
    </source>
</evidence>
<reference evidence="9 10" key="1">
    <citation type="journal article" date="2018" name="IMA Fungus">
        <title>IMA Genome-F 9: Draft genome sequence of Annulohypoxylon stygium, Aspergillus mulundensis, Berkeleyomyces basicola (syn. Thielaviopsis basicola), Ceratocystis smalleyi, two Cercospora beticola strains, Coleophoma cylindrospora, Fusarium fracticaudum, Phialophora cf. hyalina, and Morchella septimelata.</title>
        <authorList>
            <person name="Wingfield B.D."/>
            <person name="Bills G.F."/>
            <person name="Dong Y."/>
            <person name="Huang W."/>
            <person name="Nel W.J."/>
            <person name="Swalarsk-Parry B.S."/>
            <person name="Vaghefi N."/>
            <person name="Wilken P.M."/>
            <person name="An Z."/>
            <person name="de Beer Z.W."/>
            <person name="De Vos L."/>
            <person name="Chen L."/>
            <person name="Duong T.A."/>
            <person name="Gao Y."/>
            <person name="Hammerbacher A."/>
            <person name="Kikkert J.R."/>
            <person name="Li Y."/>
            <person name="Li H."/>
            <person name="Li K."/>
            <person name="Li Q."/>
            <person name="Liu X."/>
            <person name="Ma X."/>
            <person name="Naidoo K."/>
            <person name="Pethybridge S.J."/>
            <person name="Sun J."/>
            <person name="Steenkamp E.T."/>
            <person name="van der Nest M.A."/>
            <person name="van Wyk S."/>
            <person name="Wingfield M.J."/>
            <person name="Xiong C."/>
            <person name="Yue Q."/>
            <person name="Zhang X."/>
        </authorList>
    </citation>
    <scope>NUCLEOTIDE SEQUENCE [LARGE SCALE GENOMIC DNA]</scope>
    <source>
        <strain evidence="9 10">BP 5553</strain>
    </source>
</reference>
<evidence type="ECO:0000256" key="3">
    <source>
        <dbReference type="ARBA" id="ARBA00022598"/>
    </source>
</evidence>
<dbReference type="STRING" id="2656787.A0A370TG87"/>
<dbReference type="PROSITE" id="PS50862">
    <property type="entry name" value="AA_TRNA_LIGASE_II"/>
    <property type="match status" value="1"/>
</dbReference>
<dbReference type="InterPro" id="IPR045864">
    <property type="entry name" value="aa-tRNA-synth_II/BPL/LPL"/>
</dbReference>
<organism evidence="9 10">
    <name type="scientific">Venustampulla echinocandica</name>
    <dbReference type="NCBI Taxonomy" id="2656787"/>
    <lineage>
        <taxon>Eukaryota</taxon>
        <taxon>Fungi</taxon>
        <taxon>Dikarya</taxon>
        <taxon>Ascomycota</taxon>
        <taxon>Pezizomycotina</taxon>
        <taxon>Leotiomycetes</taxon>
        <taxon>Helotiales</taxon>
        <taxon>Pleuroascaceae</taxon>
        <taxon>Venustampulla</taxon>
    </lineage>
</organism>
<protein>
    <recommendedName>
        <fullName evidence="2">asparagine--tRNA ligase</fullName>
        <ecNumber evidence="2">6.1.1.22</ecNumber>
    </recommendedName>
</protein>
<sequence length="512" mass="57086">MATIRPQLSRCVRQAVCRASNRPFSSSRQQLQLPVPIAHILDKGPADAEDVVINGFVRSIRNQKQRSFASIGDGSSLEPLQALLTPEQAQSLTAGTAVRLSGAWKPSPNPKAQSHELHVTGVDVIGAADPTTFPLQKKYQTPEYLRTIPHLRTRLPFNSTLLRFRSACIAEITLALSRDGYTQTHTPIITSSDCEGAGEVFNVGSTHKAPVGENDDGSFFRSPKYLTVSSQLHLEALAQSVGNVWTLSPTFRAEKSDTARHLSEFYMLEIEMSFVEDMNVVMDAAEKLIQCMTRPLLSSRVGREILASKDPNNPHPDEKRPENLRRRWEGILSGPWPRITYTEAIRLLQSSKRKFDHKPEWGSGLQAEHERYIADKVGVEGSPVFVTHYPRSIKPFYMLPAANNNDTAETVECFDLLLPEVCEVVGGSMREYRVEQLLVSMQSNGLIPPGPLSSISDEQLGELKWYVDLRRWGSVPHGGFGLGFDRLLGYLAGVQNIREIVPFPRWVGRCEC</sequence>
<evidence type="ECO:0000256" key="1">
    <source>
        <dbReference type="ARBA" id="ARBA00008226"/>
    </source>
</evidence>
<dbReference type="GO" id="GO:0004816">
    <property type="term" value="F:asparagine-tRNA ligase activity"/>
    <property type="evidence" value="ECO:0007669"/>
    <property type="project" value="UniProtKB-EC"/>
</dbReference>
<dbReference type="CDD" id="cd00776">
    <property type="entry name" value="AsxRS_core"/>
    <property type="match status" value="1"/>
</dbReference>
<keyword evidence="4" id="KW-0547">Nucleotide-binding</keyword>
<comment type="caution">
    <text evidence="9">The sequence shown here is derived from an EMBL/GenBank/DDBJ whole genome shotgun (WGS) entry which is preliminary data.</text>
</comment>
<dbReference type="PANTHER" id="PTHR22594">
    <property type="entry name" value="ASPARTYL/LYSYL-TRNA SYNTHETASE"/>
    <property type="match status" value="1"/>
</dbReference>
<dbReference type="OrthoDB" id="43906at2759"/>
<evidence type="ECO:0000256" key="6">
    <source>
        <dbReference type="ARBA" id="ARBA00022917"/>
    </source>
</evidence>
<dbReference type="Gene3D" id="3.30.930.10">
    <property type="entry name" value="Bira Bifunctional Protein, Domain 2"/>
    <property type="match status" value="1"/>
</dbReference>
<dbReference type="GeneID" id="43601127"/>
<evidence type="ECO:0000256" key="2">
    <source>
        <dbReference type="ARBA" id="ARBA00012816"/>
    </source>
</evidence>
<evidence type="ECO:0000256" key="5">
    <source>
        <dbReference type="ARBA" id="ARBA00022840"/>
    </source>
</evidence>
<dbReference type="RefSeq" id="XP_031867192.1">
    <property type="nucleotide sequence ID" value="XM_032016901.1"/>
</dbReference>
<dbReference type="InterPro" id="IPR004364">
    <property type="entry name" value="Aa-tRNA-synt_II"/>
</dbReference>
<dbReference type="Pfam" id="PF00152">
    <property type="entry name" value="tRNA-synt_2"/>
    <property type="match status" value="1"/>
</dbReference>
<dbReference type="PANTHER" id="PTHR22594:SF34">
    <property type="entry name" value="ASPARAGINE--TRNA LIGASE, MITOCHONDRIAL-RELATED"/>
    <property type="match status" value="1"/>
</dbReference>
<dbReference type="PRINTS" id="PR01042">
    <property type="entry name" value="TRNASYNTHASP"/>
</dbReference>
<keyword evidence="10" id="KW-1185">Reference proteome</keyword>
<evidence type="ECO:0000259" key="8">
    <source>
        <dbReference type="PROSITE" id="PS50862"/>
    </source>
</evidence>
<dbReference type="EC" id="6.1.1.22" evidence="2"/>
<keyword evidence="6" id="KW-0648">Protein biosynthesis</keyword>
<keyword evidence="3" id="KW-0436">Ligase</keyword>
<dbReference type="Gene3D" id="2.40.50.140">
    <property type="entry name" value="Nucleic acid-binding proteins"/>
    <property type="match status" value="1"/>
</dbReference>
<dbReference type="GO" id="GO:0006421">
    <property type="term" value="P:asparaginyl-tRNA aminoacylation"/>
    <property type="evidence" value="ECO:0007669"/>
    <property type="project" value="InterPro"/>
</dbReference>
<comment type="similarity">
    <text evidence="1">Belongs to the class-II aminoacyl-tRNA synthetase family.</text>
</comment>
<dbReference type="NCBIfam" id="NF003037">
    <property type="entry name" value="PRK03932.1"/>
    <property type="match status" value="1"/>
</dbReference>